<comment type="caution">
    <text evidence="3">The sequence shown here is derived from an EMBL/GenBank/DDBJ whole genome shotgun (WGS) entry which is preliminary data.</text>
</comment>
<feature type="region of interest" description="Disordered" evidence="1">
    <location>
        <begin position="44"/>
        <end position="76"/>
    </location>
</feature>
<name>A0A9P5NMY3_GYMJU</name>
<dbReference type="GO" id="GO:0047884">
    <property type="term" value="F:FAD diphosphatase activity"/>
    <property type="evidence" value="ECO:0007669"/>
    <property type="project" value="TreeGrafter"/>
</dbReference>
<dbReference type="OrthoDB" id="448496at2759"/>
<dbReference type="InterPro" id="IPR036425">
    <property type="entry name" value="MoaB/Mog-like_dom_sf"/>
</dbReference>
<organism evidence="3 4">
    <name type="scientific">Gymnopilus junonius</name>
    <name type="common">Spectacular rustgill mushroom</name>
    <name type="synonym">Gymnopilus spectabilis subsp. junonius</name>
    <dbReference type="NCBI Taxonomy" id="109634"/>
    <lineage>
        <taxon>Eukaryota</taxon>
        <taxon>Fungi</taxon>
        <taxon>Dikarya</taxon>
        <taxon>Basidiomycota</taxon>
        <taxon>Agaricomycotina</taxon>
        <taxon>Agaricomycetes</taxon>
        <taxon>Agaricomycetidae</taxon>
        <taxon>Agaricales</taxon>
        <taxon>Agaricineae</taxon>
        <taxon>Hymenogastraceae</taxon>
        <taxon>Gymnopilus</taxon>
    </lineage>
</organism>
<feature type="compositionally biased region" description="Low complexity" evidence="1">
    <location>
        <begin position="44"/>
        <end position="61"/>
    </location>
</feature>
<feature type="region of interest" description="Disordered" evidence="1">
    <location>
        <begin position="354"/>
        <end position="397"/>
    </location>
</feature>
<proteinExistence type="predicted"/>
<dbReference type="Gene3D" id="3.40.980.10">
    <property type="entry name" value="MoaB/Mog-like domain"/>
    <property type="match status" value="1"/>
</dbReference>
<feature type="compositionally biased region" description="Pro residues" evidence="1">
    <location>
        <begin position="62"/>
        <end position="71"/>
    </location>
</feature>
<dbReference type="GO" id="GO:0042726">
    <property type="term" value="P:flavin-containing compound metabolic process"/>
    <property type="evidence" value="ECO:0007669"/>
    <property type="project" value="TreeGrafter"/>
</dbReference>
<dbReference type="PANTHER" id="PTHR47675:SF1">
    <property type="entry name" value="MOLYBDOPTERIN BINDING DOMAIN PROTEIN (AFU_ORTHOLOGUE AFUA_5G11210)"/>
    <property type="match status" value="1"/>
</dbReference>
<dbReference type="PANTHER" id="PTHR47675">
    <property type="entry name" value="MOLYBDOPTERIN BINDING DOMAIN PROTEIN (AFU_ORTHOLOGUE AFUA_5G11210)"/>
    <property type="match status" value="1"/>
</dbReference>
<dbReference type="SMART" id="SM00852">
    <property type="entry name" value="MoCF_biosynth"/>
    <property type="match status" value="1"/>
</dbReference>
<evidence type="ECO:0000256" key="1">
    <source>
        <dbReference type="SAM" id="MobiDB-lite"/>
    </source>
</evidence>
<sequence>MSLLRVSRLRLLHQATASPLHKHTLSRLSTFLTCLEANHIRNMSPSGLSSSPDAAPSSAVSPPDPTTPPQPKVTFPVSAVPPNPIGEGQYIRTAAALIIGFAYSRQESYCFAQYCFENGIDLKRIEVIADNEDEIIEASRRLVERYDFVITSGGIGPTHDDITYESLGKAFGQKLVYHDETMRRLNEATKHRNWTGSQTAEQLTARNRMALFPENAEVIFVAEDIWVPVVRLAGKLCIFPGIPSLFTKMLRNLTSFIPLPPKNERPLRIQIFTDRPESMIAPYLTSLQKRLKPHAIQVGSYPILFKGVFVSLIGRDLQNKSEDPSSEGRIWLAEVAQEVEREIGGRIVSEEEVAAQKSGTVSLETTKPVAKRDESENVLTPEVAQKSASEEGAKAKY</sequence>
<feature type="compositionally biased region" description="Basic and acidic residues" evidence="1">
    <location>
        <begin position="388"/>
        <end position="397"/>
    </location>
</feature>
<evidence type="ECO:0000313" key="3">
    <source>
        <dbReference type="EMBL" id="KAF8897087.1"/>
    </source>
</evidence>
<feature type="domain" description="MoaB/Mog" evidence="2">
    <location>
        <begin position="95"/>
        <end position="260"/>
    </location>
</feature>
<dbReference type="Proteomes" id="UP000724874">
    <property type="component" value="Unassembled WGS sequence"/>
</dbReference>
<evidence type="ECO:0000259" key="2">
    <source>
        <dbReference type="SMART" id="SM00852"/>
    </source>
</evidence>
<dbReference type="Pfam" id="PF00994">
    <property type="entry name" value="MoCF_biosynth"/>
    <property type="match status" value="1"/>
</dbReference>
<dbReference type="InterPro" id="IPR001453">
    <property type="entry name" value="MoaB/Mog_dom"/>
</dbReference>
<gene>
    <name evidence="3" type="ORF">CPB84DRAFT_1781525</name>
</gene>
<dbReference type="SUPFAM" id="SSF53218">
    <property type="entry name" value="Molybdenum cofactor biosynthesis proteins"/>
    <property type="match status" value="1"/>
</dbReference>
<dbReference type="AlphaFoldDB" id="A0A9P5NMY3"/>
<keyword evidence="4" id="KW-1185">Reference proteome</keyword>
<evidence type="ECO:0000313" key="4">
    <source>
        <dbReference type="Proteomes" id="UP000724874"/>
    </source>
</evidence>
<reference evidence="3" key="1">
    <citation type="submission" date="2020-11" db="EMBL/GenBank/DDBJ databases">
        <authorList>
            <consortium name="DOE Joint Genome Institute"/>
            <person name="Ahrendt S."/>
            <person name="Riley R."/>
            <person name="Andreopoulos W."/>
            <person name="LaButti K."/>
            <person name="Pangilinan J."/>
            <person name="Ruiz-duenas F.J."/>
            <person name="Barrasa J.M."/>
            <person name="Sanchez-Garcia M."/>
            <person name="Camarero S."/>
            <person name="Miyauchi S."/>
            <person name="Serrano A."/>
            <person name="Linde D."/>
            <person name="Babiker R."/>
            <person name="Drula E."/>
            <person name="Ayuso-Fernandez I."/>
            <person name="Pacheco R."/>
            <person name="Padilla G."/>
            <person name="Ferreira P."/>
            <person name="Barriuso J."/>
            <person name="Kellner H."/>
            <person name="Castanera R."/>
            <person name="Alfaro M."/>
            <person name="Ramirez L."/>
            <person name="Pisabarro A.G."/>
            <person name="Kuo A."/>
            <person name="Tritt A."/>
            <person name="Lipzen A."/>
            <person name="He G."/>
            <person name="Yan M."/>
            <person name="Ng V."/>
            <person name="Cullen D."/>
            <person name="Martin F."/>
            <person name="Rosso M.-N."/>
            <person name="Henrissat B."/>
            <person name="Hibbett D."/>
            <person name="Martinez A.T."/>
            <person name="Grigoriev I.V."/>
        </authorList>
    </citation>
    <scope>NUCLEOTIDE SEQUENCE</scope>
    <source>
        <strain evidence="3">AH 44721</strain>
    </source>
</reference>
<dbReference type="EMBL" id="JADNYJ010000057">
    <property type="protein sequence ID" value="KAF8897087.1"/>
    <property type="molecule type" value="Genomic_DNA"/>
</dbReference>
<protein>
    <submittedName>
        <fullName evidence="3">MoaB/Mog domain-containing protein</fullName>
    </submittedName>
</protein>
<accession>A0A9P5NMY3</accession>